<dbReference type="Proteomes" id="UP000030528">
    <property type="component" value="Unassembled WGS sequence"/>
</dbReference>
<feature type="transmembrane region" description="Helical" evidence="1">
    <location>
        <begin position="21"/>
        <end position="40"/>
    </location>
</feature>
<dbReference type="STRING" id="1385510.GCA_000425205_02300"/>
<keyword evidence="1" id="KW-1133">Transmembrane helix</keyword>
<accession>A0A0A5GK76</accession>
<reference evidence="2 3" key="1">
    <citation type="submission" date="2013-08" db="EMBL/GenBank/DDBJ databases">
        <authorList>
            <person name="Huang J."/>
            <person name="Wang G."/>
        </authorList>
    </citation>
    <scope>NUCLEOTIDE SEQUENCE [LARGE SCALE GENOMIC DNA]</scope>
    <source>
        <strain evidence="2 3">JSM 076056</strain>
    </source>
</reference>
<dbReference type="EMBL" id="AVPE01000009">
    <property type="protein sequence ID" value="KGX91628.1"/>
    <property type="molecule type" value="Genomic_DNA"/>
</dbReference>
<comment type="caution">
    <text evidence="2">The sequence shown here is derived from an EMBL/GenBank/DDBJ whole genome shotgun (WGS) entry which is preliminary data.</text>
</comment>
<dbReference type="AlphaFoldDB" id="A0A0A5GK76"/>
<proteinExistence type="predicted"/>
<protein>
    <submittedName>
        <fullName evidence="2">Uncharacterized protein</fullName>
    </submittedName>
</protein>
<gene>
    <name evidence="2" type="ORF">N781_03875</name>
</gene>
<evidence type="ECO:0000313" key="2">
    <source>
        <dbReference type="EMBL" id="KGX91628.1"/>
    </source>
</evidence>
<keyword evidence="1" id="KW-0812">Transmembrane</keyword>
<feature type="transmembrane region" description="Helical" evidence="1">
    <location>
        <begin position="60"/>
        <end position="82"/>
    </location>
</feature>
<evidence type="ECO:0000313" key="3">
    <source>
        <dbReference type="Proteomes" id="UP000030528"/>
    </source>
</evidence>
<organism evidence="2 3">
    <name type="scientific">Pontibacillus halophilus JSM 076056 = DSM 19796</name>
    <dbReference type="NCBI Taxonomy" id="1385510"/>
    <lineage>
        <taxon>Bacteria</taxon>
        <taxon>Bacillati</taxon>
        <taxon>Bacillota</taxon>
        <taxon>Bacilli</taxon>
        <taxon>Bacillales</taxon>
        <taxon>Bacillaceae</taxon>
        <taxon>Pontibacillus</taxon>
    </lineage>
</organism>
<dbReference type="eggNOG" id="ENOG50317H8">
    <property type="taxonomic scope" value="Bacteria"/>
</dbReference>
<dbReference type="OrthoDB" id="2692108at2"/>
<keyword evidence="3" id="KW-1185">Reference proteome</keyword>
<name>A0A0A5GK76_9BACI</name>
<sequence>MSKKNRFAKWEKIREKGKKNYIIYYGVLGWGLSAGILSFILGEVFDHGLNITNYFTGDWLLSLVIGLVSFLLGGILFGYCMWGISESYYHDKYSNK</sequence>
<evidence type="ECO:0000256" key="1">
    <source>
        <dbReference type="SAM" id="Phobius"/>
    </source>
</evidence>
<keyword evidence="1" id="KW-0472">Membrane</keyword>
<dbReference type="RefSeq" id="WP_036769953.1">
    <property type="nucleotide sequence ID" value="NZ_AULI01000009.1"/>
</dbReference>